<name>A0A5K7ZAA6_9BACT</name>
<accession>A0A5K7ZAA6</accession>
<dbReference type="AlphaFoldDB" id="A0A5K7ZAA6"/>
<evidence type="ECO:0000313" key="2">
    <source>
        <dbReference type="Proteomes" id="UP000427769"/>
    </source>
</evidence>
<dbReference type="InterPro" id="IPR042099">
    <property type="entry name" value="ANL_N_sf"/>
</dbReference>
<dbReference type="Proteomes" id="UP000427769">
    <property type="component" value="Chromosome"/>
</dbReference>
<keyword evidence="2" id="KW-1185">Reference proteome</keyword>
<dbReference type="SUPFAM" id="SSF56801">
    <property type="entry name" value="Acetyl-CoA synthetase-like"/>
    <property type="match status" value="1"/>
</dbReference>
<protein>
    <submittedName>
        <fullName evidence="1">Capsular polysaccharide biosynthesis protein</fullName>
    </submittedName>
</protein>
<reference evidence="1 2" key="1">
    <citation type="submission" date="2019-11" db="EMBL/GenBank/DDBJ databases">
        <title>Comparative genomics of hydrocarbon-degrading Desulfosarcina strains.</title>
        <authorList>
            <person name="Watanabe M."/>
            <person name="Kojima H."/>
            <person name="Fukui M."/>
        </authorList>
    </citation>
    <scope>NUCLEOTIDE SEQUENCE [LARGE SCALE GENOMIC DNA]</scope>
    <source>
        <strain evidence="1 2">PP31</strain>
    </source>
</reference>
<dbReference type="Gene3D" id="3.40.50.12780">
    <property type="entry name" value="N-terminal domain of ligase-like"/>
    <property type="match status" value="1"/>
</dbReference>
<gene>
    <name evidence="1" type="ORF">DSCW_50720</name>
</gene>
<dbReference type="OrthoDB" id="5484550at2"/>
<dbReference type="PANTHER" id="PTHR36932:SF1">
    <property type="entry name" value="CAPSULAR POLYSACCHARIDE BIOSYNTHESIS PROTEIN"/>
    <property type="match status" value="1"/>
</dbReference>
<proteinExistence type="predicted"/>
<dbReference type="PANTHER" id="PTHR36932">
    <property type="entry name" value="CAPSULAR POLYSACCHARIDE BIOSYNTHESIS PROTEIN"/>
    <property type="match status" value="1"/>
</dbReference>
<dbReference type="EMBL" id="AP021875">
    <property type="protein sequence ID" value="BBO77655.1"/>
    <property type="molecule type" value="Genomic_DNA"/>
</dbReference>
<dbReference type="InterPro" id="IPR053158">
    <property type="entry name" value="CapK_Type1_Caps_Biosynth"/>
</dbReference>
<evidence type="ECO:0000313" key="1">
    <source>
        <dbReference type="EMBL" id="BBO77655.1"/>
    </source>
</evidence>
<organism evidence="1 2">
    <name type="scientific">Desulfosarcina widdelii</name>
    <dbReference type="NCBI Taxonomy" id="947919"/>
    <lineage>
        <taxon>Bacteria</taxon>
        <taxon>Pseudomonadati</taxon>
        <taxon>Thermodesulfobacteriota</taxon>
        <taxon>Desulfobacteria</taxon>
        <taxon>Desulfobacterales</taxon>
        <taxon>Desulfosarcinaceae</taxon>
        <taxon>Desulfosarcina</taxon>
    </lineage>
</organism>
<dbReference type="RefSeq" id="WP_155306382.1">
    <property type="nucleotide sequence ID" value="NZ_AP021875.1"/>
</dbReference>
<sequence length="474" mass="55453">MSFSVEDQLYGNFKSIYNSSPQFIKSVIGHLYGLVPARLRYGKTYSYYLSLLEKSQWWSDAEIEDYQWRETERLLHHAYQNVPYYKSLFDEHALSLKDIQNFYDFKKIPYLTKEIVRNNLSNLLAKNYSKSNAILVTTGGSSGAPLSLYYEKGVSRSMENAFIMTQWKRYGYSSGDRTVVLRGDVIKNTNDKAPSYFDPIKNSLILSSYHMIDDNLRHYITKINSFKPKYLHVYPSSLIILAQYMKRNSVEPFPGLKGILASSETIHDWQLELFQEVFECRVYHWYGLSELAALAGVCEVSDNYHVFPEYSYVEFIKNEEEVINNGNDNVFEIVGTSFCNDITPLIRYRTMDYAIPEKNKCECGRNHKLIKKVLGRKQDFFIDKSGSIITFIYADVPLWPMKHKIMAYQYIQNVAGKVILKIEPKEKFTKSDIELIMSGFKNIYTRFELKIDFVEKIHRTQSGKFLYFKQNIFS</sequence>
<dbReference type="KEGG" id="dwd:DSCW_50720"/>